<keyword evidence="1" id="KW-0472">Membrane</keyword>
<protein>
    <submittedName>
        <fullName evidence="2">Putative secreted protein</fullName>
    </submittedName>
</protein>
<name>A0A6B0UDI1_IXORI</name>
<accession>A0A6B0UDI1</accession>
<reference evidence="2" key="1">
    <citation type="submission" date="2019-12" db="EMBL/GenBank/DDBJ databases">
        <title>An insight into the sialome of adult female Ixodes ricinus ticks feeding for 6 days.</title>
        <authorList>
            <person name="Perner J."/>
            <person name="Ribeiro J.M.C."/>
        </authorList>
    </citation>
    <scope>NUCLEOTIDE SEQUENCE</scope>
    <source>
        <strain evidence="2">Semi-engorged</strain>
        <tissue evidence="2">Salivary glands</tissue>
    </source>
</reference>
<sequence length="93" mass="9832">MAFLSWSVIRFFPVRLSFGMGYSISCPTGKFPSGNRSQIGIDGGSVCCLGPFGFFFFFFLASSASPFSSFFSPASSSCCCSSRSVTSPTVAPS</sequence>
<evidence type="ECO:0000256" key="1">
    <source>
        <dbReference type="SAM" id="Phobius"/>
    </source>
</evidence>
<keyword evidence="1" id="KW-1133">Transmembrane helix</keyword>
<evidence type="ECO:0000313" key="2">
    <source>
        <dbReference type="EMBL" id="MXU86775.1"/>
    </source>
</evidence>
<dbReference type="AlphaFoldDB" id="A0A6B0UDI1"/>
<keyword evidence="1" id="KW-0812">Transmembrane</keyword>
<dbReference type="EMBL" id="GIFC01004692">
    <property type="protein sequence ID" value="MXU86775.1"/>
    <property type="molecule type" value="Transcribed_RNA"/>
</dbReference>
<organism evidence="2">
    <name type="scientific">Ixodes ricinus</name>
    <name type="common">Common tick</name>
    <name type="synonym">Acarus ricinus</name>
    <dbReference type="NCBI Taxonomy" id="34613"/>
    <lineage>
        <taxon>Eukaryota</taxon>
        <taxon>Metazoa</taxon>
        <taxon>Ecdysozoa</taxon>
        <taxon>Arthropoda</taxon>
        <taxon>Chelicerata</taxon>
        <taxon>Arachnida</taxon>
        <taxon>Acari</taxon>
        <taxon>Parasitiformes</taxon>
        <taxon>Ixodida</taxon>
        <taxon>Ixodoidea</taxon>
        <taxon>Ixodidae</taxon>
        <taxon>Ixodinae</taxon>
        <taxon>Ixodes</taxon>
    </lineage>
</organism>
<proteinExistence type="predicted"/>
<feature type="transmembrane region" description="Helical" evidence="1">
    <location>
        <begin position="39"/>
        <end position="61"/>
    </location>
</feature>